<evidence type="ECO:0008006" key="3">
    <source>
        <dbReference type="Google" id="ProtNLM"/>
    </source>
</evidence>
<dbReference type="PANTHER" id="PTHR31006:SF8">
    <property type="entry name" value="F-BOX DOMAIN-CONTAINING PROTEIN-RELATED"/>
    <property type="match status" value="1"/>
</dbReference>
<sequence length="334" mass="38740">MTWPILTVRLKQKVVDSLDYESRCNLRISSKDDRDVVDSTKFVPEKLKITETPSDMSEGKSIIRLEIDSFTIWLIGKDDLTKIDRGFNGEVNEELSEIKQENRVEVIQKLLLRFSNKGVIKANTVELEGITFLPPEDLNFKCSSLKIVAVTTDYSVEWLKRMTPKHEKFEKLDVACWGDDTELKTIHSVLEVSKSLKLEYDSGITDEQLEQIEATNLKLFSERITVDGARKRLEYFLTHGKATDRLEITFSTPENFQPISFFPNNLKMKKIPQRVEDENGYFGKILGGFENIHGVREPRAIEMISFGGRMRIYCKIWKKSERPCILYPFYFGRE</sequence>
<evidence type="ECO:0000313" key="1">
    <source>
        <dbReference type="EMBL" id="PIC55166.1"/>
    </source>
</evidence>
<organism evidence="1 2">
    <name type="scientific">Caenorhabditis nigoni</name>
    <dbReference type="NCBI Taxonomy" id="1611254"/>
    <lineage>
        <taxon>Eukaryota</taxon>
        <taxon>Metazoa</taxon>
        <taxon>Ecdysozoa</taxon>
        <taxon>Nematoda</taxon>
        <taxon>Chromadorea</taxon>
        <taxon>Rhabditida</taxon>
        <taxon>Rhabditina</taxon>
        <taxon>Rhabditomorpha</taxon>
        <taxon>Rhabditoidea</taxon>
        <taxon>Rhabditidae</taxon>
        <taxon>Peloderinae</taxon>
        <taxon>Caenorhabditis</taxon>
    </lineage>
</organism>
<dbReference type="EMBL" id="PDUG01000001">
    <property type="protein sequence ID" value="PIC55166.1"/>
    <property type="molecule type" value="Genomic_DNA"/>
</dbReference>
<gene>
    <name evidence="1" type="primary">Cnig_chr_I.g554</name>
    <name evidence="1" type="ORF">B9Z55_000554</name>
</gene>
<evidence type="ECO:0000313" key="2">
    <source>
        <dbReference type="Proteomes" id="UP000230233"/>
    </source>
</evidence>
<dbReference type="STRING" id="1611254.A0A2G5VUE8"/>
<dbReference type="AlphaFoldDB" id="A0A2G5VUE8"/>
<protein>
    <recommendedName>
        <fullName evidence="3">DUF38 domain-containing protein</fullName>
    </recommendedName>
</protein>
<proteinExistence type="predicted"/>
<keyword evidence="2" id="KW-1185">Reference proteome</keyword>
<reference evidence="2" key="1">
    <citation type="submission" date="2017-10" db="EMBL/GenBank/DDBJ databases">
        <title>Rapid genome shrinkage in a self-fertile nematode reveals novel sperm competition proteins.</title>
        <authorList>
            <person name="Yin D."/>
            <person name="Schwarz E.M."/>
            <person name="Thomas C.G."/>
            <person name="Felde R.L."/>
            <person name="Korf I.F."/>
            <person name="Cutter A.D."/>
            <person name="Schartner C.M."/>
            <person name="Ralston E.J."/>
            <person name="Meyer B.J."/>
            <person name="Haag E.S."/>
        </authorList>
    </citation>
    <scope>NUCLEOTIDE SEQUENCE [LARGE SCALE GENOMIC DNA]</scope>
    <source>
        <strain evidence="2">JU1422</strain>
    </source>
</reference>
<dbReference type="Proteomes" id="UP000230233">
    <property type="component" value="Chromosome I"/>
</dbReference>
<dbReference type="InterPro" id="IPR042317">
    <property type="entry name" value="She-1-like"/>
</dbReference>
<accession>A0A2G5VUE8</accession>
<dbReference type="OrthoDB" id="5798785at2759"/>
<comment type="caution">
    <text evidence="1">The sequence shown here is derived from an EMBL/GenBank/DDBJ whole genome shotgun (WGS) entry which is preliminary data.</text>
</comment>
<dbReference type="PANTHER" id="PTHR31006">
    <property type="entry name" value="F-BOX DOMAIN-CONTAINING PROTEIN-RELATED-RELATED"/>
    <property type="match status" value="1"/>
</dbReference>
<name>A0A2G5VUE8_9PELO</name>